<keyword evidence="5 8" id="KW-0812">Transmembrane</keyword>
<feature type="transmembrane region" description="Helical" evidence="8">
    <location>
        <begin position="12"/>
        <end position="28"/>
    </location>
</feature>
<feature type="transmembrane region" description="Helical" evidence="8">
    <location>
        <begin position="78"/>
        <end position="101"/>
    </location>
</feature>
<dbReference type="Pfam" id="PF13231">
    <property type="entry name" value="PMT_2"/>
    <property type="match status" value="1"/>
</dbReference>
<keyword evidence="3" id="KW-0328">Glycosyltransferase</keyword>
<name>A0ABX1QXY7_9FLAO</name>
<dbReference type="Proteomes" id="UP000767947">
    <property type="component" value="Unassembled WGS sequence"/>
</dbReference>
<evidence type="ECO:0000256" key="5">
    <source>
        <dbReference type="ARBA" id="ARBA00022692"/>
    </source>
</evidence>
<evidence type="ECO:0000256" key="3">
    <source>
        <dbReference type="ARBA" id="ARBA00022676"/>
    </source>
</evidence>
<accession>A0ABX1QXY7</accession>
<reference evidence="10 11" key="1">
    <citation type="submission" date="2020-02" db="EMBL/GenBank/DDBJ databases">
        <title>Flavobacterium sp. genome.</title>
        <authorList>
            <person name="Jung H.S."/>
            <person name="Baek J.H."/>
            <person name="Jeon C.O."/>
        </authorList>
    </citation>
    <scope>NUCLEOTIDE SEQUENCE [LARGE SCALE GENOMIC DNA]</scope>
    <source>
        <strain evidence="10 11">SE-s27</strain>
    </source>
</reference>
<protein>
    <recommendedName>
        <fullName evidence="9">Glycosyltransferase RgtA/B/C/D-like domain-containing protein</fullName>
    </recommendedName>
</protein>
<feature type="domain" description="Glycosyltransferase RgtA/B/C/D-like" evidence="9">
    <location>
        <begin position="67"/>
        <end position="225"/>
    </location>
</feature>
<evidence type="ECO:0000256" key="6">
    <source>
        <dbReference type="ARBA" id="ARBA00022989"/>
    </source>
</evidence>
<keyword evidence="2" id="KW-1003">Cell membrane</keyword>
<evidence type="ECO:0000259" key="9">
    <source>
        <dbReference type="Pfam" id="PF13231"/>
    </source>
</evidence>
<evidence type="ECO:0000313" key="10">
    <source>
        <dbReference type="EMBL" id="NMH25797.1"/>
    </source>
</evidence>
<feature type="transmembrane region" description="Helical" evidence="8">
    <location>
        <begin position="167"/>
        <end position="194"/>
    </location>
</feature>
<organism evidence="10 11">
    <name type="scientific">Flavobacterium solisilvae</name>
    <dbReference type="NCBI Taxonomy" id="1852019"/>
    <lineage>
        <taxon>Bacteria</taxon>
        <taxon>Pseudomonadati</taxon>
        <taxon>Bacteroidota</taxon>
        <taxon>Flavobacteriia</taxon>
        <taxon>Flavobacteriales</taxon>
        <taxon>Flavobacteriaceae</taxon>
        <taxon>Flavobacterium</taxon>
    </lineage>
</organism>
<comment type="subcellular location">
    <subcellularLocation>
        <location evidence="1">Cell membrane</location>
        <topology evidence="1">Multi-pass membrane protein</topology>
    </subcellularLocation>
</comment>
<comment type="caution">
    <text evidence="10">The sequence shown here is derived from an EMBL/GenBank/DDBJ whole genome shotgun (WGS) entry which is preliminary data.</text>
</comment>
<feature type="transmembrane region" description="Helical" evidence="8">
    <location>
        <begin position="344"/>
        <end position="364"/>
    </location>
</feature>
<feature type="transmembrane region" description="Helical" evidence="8">
    <location>
        <begin position="113"/>
        <end position="131"/>
    </location>
</feature>
<evidence type="ECO:0000256" key="2">
    <source>
        <dbReference type="ARBA" id="ARBA00022475"/>
    </source>
</evidence>
<keyword evidence="6 8" id="KW-1133">Transmembrane helix</keyword>
<dbReference type="PANTHER" id="PTHR33908">
    <property type="entry name" value="MANNOSYLTRANSFERASE YKCB-RELATED"/>
    <property type="match status" value="1"/>
</dbReference>
<evidence type="ECO:0000256" key="7">
    <source>
        <dbReference type="ARBA" id="ARBA00023136"/>
    </source>
</evidence>
<evidence type="ECO:0000256" key="4">
    <source>
        <dbReference type="ARBA" id="ARBA00022679"/>
    </source>
</evidence>
<dbReference type="EMBL" id="JAAMPT010000208">
    <property type="protein sequence ID" value="NMH25797.1"/>
    <property type="molecule type" value="Genomic_DNA"/>
</dbReference>
<keyword evidence="4" id="KW-0808">Transferase</keyword>
<evidence type="ECO:0000256" key="8">
    <source>
        <dbReference type="SAM" id="Phobius"/>
    </source>
</evidence>
<dbReference type="InterPro" id="IPR050297">
    <property type="entry name" value="LipidA_mod_glycosyltrf_83"/>
</dbReference>
<gene>
    <name evidence="10" type="ORF">G6042_11030</name>
</gene>
<sequence length="615" mass="71316">MNKVIPLVKENKWLLLILLLASFLRFYHLDFQSLWMDEIYTMNISSPNNSFSTVIDEVNLRDGFPYIYFITLKILHTIFGYTAIVARTLSVIGGLLSIGLIYKLTNKLINQKAALIAAFLMCISSYHIYISQDARPYTLYLAATIFVYYRLLLFLENSSLKNSIYYAIAAGILINTNFFGFINLFSQFIFISFYLYQTKTKIDKNLVQKLVLIGAITIVMFLPNWTKFTKLFEIGVFWVPRPTNESFGLMLKEVFINSEFLQFIYVPIFYYLLFSIFKKRGTFTTNKDLFTFLFLIFWLFIFLIFLLVKSYGATSLILTRYFTSVLPVIFIVIAWGIQKIKSSIIQYSVILLVILFTFINMIVVNKYYSVPSKAQFREASLSVIKDNPKKHMVYTSQKYWFDYYFNLEKSEPIIEKELETLLNEMESDSTKLKSFWFVDAFGKTFNPSDNANAIIAKHFVVDKSFDGFQAWAKHFVLASELPQRIDLTGLDIKTPYSGDSFMSNIEIFETVDNKVNVSGWAYFNGVSSENTKISLVLINEKTDIKNTKIIPSQSIIRPDVTTYFKCSFNADNSGFKTEYDINLLETGIYKLGVYVENKKEGKRGLLVSDKYFEKK</sequence>
<keyword evidence="11" id="KW-1185">Reference proteome</keyword>
<dbReference type="PANTHER" id="PTHR33908:SF11">
    <property type="entry name" value="MEMBRANE PROTEIN"/>
    <property type="match status" value="1"/>
</dbReference>
<evidence type="ECO:0000256" key="1">
    <source>
        <dbReference type="ARBA" id="ARBA00004651"/>
    </source>
</evidence>
<dbReference type="InterPro" id="IPR038731">
    <property type="entry name" value="RgtA/B/C-like"/>
</dbReference>
<feature type="transmembrane region" description="Helical" evidence="8">
    <location>
        <begin position="260"/>
        <end position="277"/>
    </location>
</feature>
<dbReference type="RefSeq" id="WP_169524491.1">
    <property type="nucleotide sequence ID" value="NZ_JAAMPT010000208.1"/>
</dbReference>
<feature type="transmembrane region" description="Helical" evidence="8">
    <location>
        <begin position="289"/>
        <end position="308"/>
    </location>
</feature>
<proteinExistence type="predicted"/>
<feature type="transmembrane region" description="Helical" evidence="8">
    <location>
        <begin position="206"/>
        <end position="225"/>
    </location>
</feature>
<feature type="transmembrane region" description="Helical" evidence="8">
    <location>
        <begin position="320"/>
        <end position="338"/>
    </location>
</feature>
<keyword evidence="7 8" id="KW-0472">Membrane</keyword>
<evidence type="ECO:0000313" key="11">
    <source>
        <dbReference type="Proteomes" id="UP000767947"/>
    </source>
</evidence>